<dbReference type="InterPro" id="IPR015007">
    <property type="entry name" value="NUP2/50/61"/>
</dbReference>
<feature type="domain" description="RanBD1" evidence="11">
    <location>
        <begin position="330"/>
        <end position="440"/>
    </location>
</feature>
<gene>
    <name evidence="12" type="ORF">ABEB36_013488</name>
</gene>
<evidence type="ECO:0000313" key="13">
    <source>
        <dbReference type="Proteomes" id="UP001566132"/>
    </source>
</evidence>
<reference evidence="12 13" key="1">
    <citation type="submission" date="2024-05" db="EMBL/GenBank/DDBJ databases">
        <title>Genetic variation in Jamaican populations of the coffee berry borer (Hypothenemus hampei).</title>
        <authorList>
            <person name="Errbii M."/>
            <person name="Myrie A."/>
        </authorList>
    </citation>
    <scope>NUCLEOTIDE SEQUENCE [LARGE SCALE GENOMIC DNA]</scope>
    <source>
        <strain evidence="12">JA-Hopewell-2020-01-JO</strain>
        <tissue evidence="12">Whole body</tissue>
    </source>
</reference>
<name>A0ABD1E4C4_HYPHA</name>
<evidence type="ECO:0000256" key="6">
    <source>
        <dbReference type="ARBA" id="ARBA00022990"/>
    </source>
</evidence>
<dbReference type="CDD" id="cd13170">
    <property type="entry name" value="RanBD_NUP50"/>
    <property type="match status" value="1"/>
</dbReference>
<evidence type="ECO:0000259" key="11">
    <source>
        <dbReference type="PROSITE" id="PS50196"/>
    </source>
</evidence>
<keyword evidence="6" id="KW-0007">Acetylation</keyword>
<evidence type="ECO:0000256" key="3">
    <source>
        <dbReference type="ARBA" id="ARBA00022737"/>
    </source>
</evidence>
<feature type="compositionally biased region" description="Basic and acidic residues" evidence="10">
    <location>
        <begin position="24"/>
        <end position="37"/>
    </location>
</feature>
<evidence type="ECO:0000313" key="12">
    <source>
        <dbReference type="EMBL" id="KAL1489532.1"/>
    </source>
</evidence>
<dbReference type="PANTHER" id="PTHR23138">
    <property type="entry name" value="RAN BINDING PROTEIN"/>
    <property type="match status" value="1"/>
</dbReference>
<feature type="region of interest" description="Disordered" evidence="10">
    <location>
        <begin position="1"/>
        <end position="58"/>
    </location>
</feature>
<keyword evidence="9" id="KW-0539">Nucleus</keyword>
<keyword evidence="3" id="KW-0677">Repeat</keyword>
<dbReference type="InterPro" id="IPR000156">
    <property type="entry name" value="Ran_bind_dom"/>
</dbReference>
<evidence type="ECO:0000256" key="2">
    <source>
        <dbReference type="ARBA" id="ARBA00022448"/>
    </source>
</evidence>
<protein>
    <recommendedName>
        <fullName evidence="11">RanBD1 domain-containing protein</fullName>
    </recommendedName>
</protein>
<evidence type="ECO:0000256" key="4">
    <source>
        <dbReference type="ARBA" id="ARBA00022816"/>
    </source>
</evidence>
<dbReference type="GO" id="GO:0051028">
    <property type="term" value="P:mRNA transport"/>
    <property type="evidence" value="ECO:0007669"/>
    <property type="project" value="UniProtKB-KW"/>
</dbReference>
<evidence type="ECO:0000256" key="8">
    <source>
        <dbReference type="ARBA" id="ARBA00023132"/>
    </source>
</evidence>
<feature type="region of interest" description="Disordered" evidence="10">
    <location>
        <begin position="82"/>
        <end position="112"/>
    </location>
</feature>
<evidence type="ECO:0000256" key="10">
    <source>
        <dbReference type="SAM" id="MobiDB-lite"/>
    </source>
</evidence>
<dbReference type="EMBL" id="JBDJPC010000011">
    <property type="protein sequence ID" value="KAL1489532.1"/>
    <property type="molecule type" value="Genomic_DNA"/>
</dbReference>
<feature type="compositionally biased region" description="Polar residues" evidence="10">
    <location>
        <begin position="97"/>
        <end position="112"/>
    </location>
</feature>
<keyword evidence="4" id="KW-0509">mRNA transport</keyword>
<dbReference type="SUPFAM" id="SSF50729">
    <property type="entry name" value="PH domain-like"/>
    <property type="match status" value="1"/>
</dbReference>
<dbReference type="Gene3D" id="2.30.29.30">
    <property type="entry name" value="Pleckstrin-homology domain (PH domain)/Phosphotyrosine-binding domain (PTB)"/>
    <property type="match status" value="1"/>
</dbReference>
<dbReference type="PROSITE" id="PS50196">
    <property type="entry name" value="RANBD1"/>
    <property type="match status" value="1"/>
</dbReference>
<evidence type="ECO:0000256" key="9">
    <source>
        <dbReference type="ARBA" id="ARBA00023242"/>
    </source>
</evidence>
<keyword evidence="2" id="KW-0813">Transport</keyword>
<dbReference type="GO" id="GO:0005643">
    <property type="term" value="C:nuclear pore"/>
    <property type="evidence" value="ECO:0007669"/>
    <property type="project" value="UniProtKB-SubCell"/>
</dbReference>
<keyword evidence="5" id="KW-0653">Protein transport</keyword>
<sequence>MASKRRASNELNHDNWNQEEEPEERGTFQKATEETLKARVIKTARRRNPIQSDDGDKKSAFAGFTGFSDKPTSMDFPFTTNIPQGSKTNGIDKDLQKSNPTATKPSSNIFSTPFITSGNNKFSVSTNTRNTVVPNPSIEGNRKSEKYCARLKGLNESVSKWIKNKVEENPLISLEPIFKDYEKYLEEIEKEELKWQKEVTPSIPTPTFNFNPALDKNIKTIPSPTSAKFSKEKEPFPSLIPWSNKVPTSNVNSSINDLGASKFPTFRTTSTNITIPTFSFGSNNNAAPDTSSFPASTGFAFENKMKPAVIENGNADEDEPPKVEFQPVVEDDHIYCIRCKVFVKKGENFGDRGVGNLYLKPIENSEKVQLIVRADTNLGNLLLNFILSKNVPTKRLGKKDVMLVAIPTPDAQPPPTPLLLRVKSPEEADTLLEILEKHKK</sequence>
<comment type="subcellular location">
    <subcellularLocation>
        <location evidence="1">Nucleus</location>
        <location evidence="1">Nuclear pore complex</location>
    </subcellularLocation>
</comment>
<dbReference type="InterPro" id="IPR011993">
    <property type="entry name" value="PH-like_dom_sf"/>
</dbReference>
<dbReference type="InterPro" id="IPR045255">
    <property type="entry name" value="RanBP1-like"/>
</dbReference>
<accession>A0ABD1E4C4</accession>
<evidence type="ECO:0000256" key="5">
    <source>
        <dbReference type="ARBA" id="ARBA00022927"/>
    </source>
</evidence>
<organism evidence="12 13">
    <name type="scientific">Hypothenemus hampei</name>
    <name type="common">Coffee berry borer</name>
    <dbReference type="NCBI Taxonomy" id="57062"/>
    <lineage>
        <taxon>Eukaryota</taxon>
        <taxon>Metazoa</taxon>
        <taxon>Ecdysozoa</taxon>
        <taxon>Arthropoda</taxon>
        <taxon>Hexapoda</taxon>
        <taxon>Insecta</taxon>
        <taxon>Pterygota</taxon>
        <taxon>Neoptera</taxon>
        <taxon>Endopterygota</taxon>
        <taxon>Coleoptera</taxon>
        <taxon>Polyphaga</taxon>
        <taxon>Cucujiformia</taxon>
        <taxon>Curculionidae</taxon>
        <taxon>Scolytinae</taxon>
        <taxon>Hypothenemus</taxon>
    </lineage>
</organism>
<comment type="caution">
    <text evidence="12">The sequence shown here is derived from an EMBL/GenBank/DDBJ whole genome shotgun (WGS) entry which is preliminary data.</text>
</comment>
<keyword evidence="7" id="KW-0811">Translocation</keyword>
<dbReference type="AlphaFoldDB" id="A0ABD1E4C4"/>
<dbReference type="SMART" id="SM00160">
    <property type="entry name" value="RanBD"/>
    <property type="match status" value="1"/>
</dbReference>
<evidence type="ECO:0000256" key="1">
    <source>
        <dbReference type="ARBA" id="ARBA00004567"/>
    </source>
</evidence>
<dbReference type="Proteomes" id="UP001566132">
    <property type="component" value="Unassembled WGS sequence"/>
</dbReference>
<dbReference type="GO" id="GO:0015031">
    <property type="term" value="P:protein transport"/>
    <property type="evidence" value="ECO:0007669"/>
    <property type="project" value="UniProtKB-KW"/>
</dbReference>
<dbReference type="PANTHER" id="PTHR23138:SF141">
    <property type="entry name" value="NUCLEAR PORE COMPLEX PROTEIN NUP50"/>
    <property type="match status" value="1"/>
</dbReference>
<dbReference type="Pfam" id="PF00638">
    <property type="entry name" value="Ran_BP1"/>
    <property type="match status" value="1"/>
</dbReference>
<keyword evidence="13" id="KW-1185">Reference proteome</keyword>
<feature type="compositionally biased region" description="Basic residues" evidence="10">
    <location>
        <begin position="39"/>
        <end position="48"/>
    </location>
</feature>
<proteinExistence type="predicted"/>
<evidence type="ECO:0000256" key="7">
    <source>
        <dbReference type="ARBA" id="ARBA00023010"/>
    </source>
</evidence>
<dbReference type="Pfam" id="PF08911">
    <property type="entry name" value="NUP50"/>
    <property type="match status" value="1"/>
</dbReference>
<keyword evidence="8" id="KW-0906">Nuclear pore complex</keyword>